<dbReference type="SUPFAM" id="SSF53254">
    <property type="entry name" value="Phosphoglycerate mutase-like"/>
    <property type="match status" value="1"/>
</dbReference>
<gene>
    <name evidence="1" type="ORF">IAI60_19800</name>
</gene>
<sequence length="213" mass="22686">MALTLFLLRHAAHDRVGDLLCGRMPGVPLGQHGRWQAARLAGRFPPGTLDALYTSPLQRCRETAAAIAQPGGPEPVPAPEAEEVDFGAWTGLGFTVLETDPRWRAWNSDRDHAVAPGGEAMSAVRQRVVALLKGLQARHPEGRVALISHAEIIRAAVLHLLSLPLQAYERLEVSPASVSTLALWPGGGKLLGLNDVAHLAANGHVAMEKGEPA</sequence>
<dbReference type="PANTHER" id="PTHR48100">
    <property type="entry name" value="BROAD-SPECIFICITY PHOSPHATASE YOR283W-RELATED"/>
    <property type="match status" value="1"/>
</dbReference>
<dbReference type="CDD" id="cd07067">
    <property type="entry name" value="HP_PGM_like"/>
    <property type="match status" value="1"/>
</dbReference>
<dbReference type="SMART" id="SM00855">
    <property type="entry name" value="PGAM"/>
    <property type="match status" value="1"/>
</dbReference>
<dbReference type="Proteomes" id="UP001518990">
    <property type="component" value="Unassembled WGS sequence"/>
</dbReference>
<dbReference type="PANTHER" id="PTHR48100:SF59">
    <property type="entry name" value="ADENOSYLCOBALAMIN_ALPHA-RIBAZOLE PHOSPHATASE"/>
    <property type="match status" value="1"/>
</dbReference>
<comment type="caution">
    <text evidence="1">The sequence shown here is derived from an EMBL/GenBank/DDBJ whole genome shotgun (WGS) entry which is preliminary data.</text>
</comment>
<keyword evidence="2" id="KW-1185">Reference proteome</keyword>
<proteinExistence type="predicted"/>
<reference evidence="1 2" key="1">
    <citation type="submission" date="2020-09" db="EMBL/GenBank/DDBJ databases">
        <title>Roseomonas.</title>
        <authorList>
            <person name="Zhu W."/>
        </authorList>
    </citation>
    <scope>NUCLEOTIDE SEQUENCE [LARGE SCALE GENOMIC DNA]</scope>
    <source>
        <strain evidence="1 2">1311</strain>
    </source>
</reference>
<accession>A0ABS3KHC8</accession>
<dbReference type="EMBL" id="JACTNF010000033">
    <property type="protein sequence ID" value="MBO1076864.1"/>
    <property type="molecule type" value="Genomic_DNA"/>
</dbReference>
<dbReference type="InterPro" id="IPR029033">
    <property type="entry name" value="His_PPase_superfam"/>
</dbReference>
<dbReference type="Pfam" id="PF00300">
    <property type="entry name" value="His_Phos_1"/>
    <property type="match status" value="1"/>
</dbReference>
<dbReference type="Gene3D" id="3.40.50.1240">
    <property type="entry name" value="Phosphoglycerate mutase-like"/>
    <property type="match status" value="1"/>
</dbReference>
<dbReference type="InterPro" id="IPR013078">
    <property type="entry name" value="His_Pase_superF_clade-1"/>
</dbReference>
<organism evidence="1 2">
    <name type="scientific">Roseomonas marmotae</name>
    <dbReference type="NCBI Taxonomy" id="2768161"/>
    <lineage>
        <taxon>Bacteria</taxon>
        <taxon>Pseudomonadati</taxon>
        <taxon>Pseudomonadota</taxon>
        <taxon>Alphaproteobacteria</taxon>
        <taxon>Acetobacterales</taxon>
        <taxon>Roseomonadaceae</taxon>
        <taxon>Roseomonas</taxon>
    </lineage>
</organism>
<name>A0ABS3KHC8_9PROT</name>
<evidence type="ECO:0000313" key="1">
    <source>
        <dbReference type="EMBL" id="MBO1076864.1"/>
    </source>
</evidence>
<evidence type="ECO:0000313" key="2">
    <source>
        <dbReference type="Proteomes" id="UP001518990"/>
    </source>
</evidence>
<dbReference type="InterPro" id="IPR050275">
    <property type="entry name" value="PGM_Phosphatase"/>
</dbReference>
<protein>
    <submittedName>
        <fullName evidence="1">Histidine phosphatase family protein</fullName>
    </submittedName>
</protein>
<dbReference type="RefSeq" id="WP_207450354.1">
    <property type="nucleotide sequence ID" value="NZ_CP061092.1"/>
</dbReference>